<feature type="transmembrane region" description="Helical" evidence="7">
    <location>
        <begin position="267"/>
        <end position="289"/>
    </location>
</feature>
<comment type="subcellular location">
    <subcellularLocation>
        <location evidence="1 7">Cell membrane</location>
        <topology evidence="1 7">Multi-pass membrane protein</topology>
    </subcellularLocation>
</comment>
<evidence type="ECO:0000256" key="2">
    <source>
        <dbReference type="ARBA" id="ARBA00022448"/>
    </source>
</evidence>
<dbReference type="InterPro" id="IPR000515">
    <property type="entry name" value="MetI-like"/>
</dbReference>
<evidence type="ECO:0000313" key="10">
    <source>
        <dbReference type="Proteomes" id="UP001579974"/>
    </source>
</evidence>
<proteinExistence type="inferred from homology"/>
<evidence type="ECO:0000313" key="9">
    <source>
        <dbReference type="EMBL" id="MFB5192988.1"/>
    </source>
</evidence>
<evidence type="ECO:0000256" key="7">
    <source>
        <dbReference type="RuleBase" id="RU363032"/>
    </source>
</evidence>
<keyword evidence="10" id="KW-1185">Reference proteome</keyword>
<dbReference type="RefSeq" id="WP_275473831.1">
    <property type="nucleotide sequence ID" value="NZ_CP162940.1"/>
</dbReference>
<feature type="domain" description="ABC transmembrane type-1" evidence="8">
    <location>
        <begin position="93"/>
        <end position="289"/>
    </location>
</feature>
<evidence type="ECO:0000256" key="3">
    <source>
        <dbReference type="ARBA" id="ARBA00022475"/>
    </source>
</evidence>
<sequence>MSVTGPSFSTTSLQRKHHARGLKNSAKTLLTMALVIVMAAYFLLPLYWLLVSMTKNTTQLFNTPMLAFPSHLNLGANLRWLSSYQGGIFWRWVLNSVIYAVITSCGATLISAMAGYVIAMYNFRFKRQMSFAVLGALMVPSAAMVIPVFLMIKSLGLINTYAGVILPMLFNPFGVYFMMVYIHEAMPMELIDSGRIDGANDYGIFFRIGMPLIRPGLVTLLLITFVSTWNNFFLPLVLLNNSNLYPLTLGLDIWTANLNTAGAGQPLYPLILIGAFLSILPMLILFPLLRNYIVSGIAMGSVKS</sequence>
<dbReference type="Proteomes" id="UP001579974">
    <property type="component" value="Unassembled WGS sequence"/>
</dbReference>
<dbReference type="InterPro" id="IPR035906">
    <property type="entry name" value="MetI-like_sf"/>
</dbReference>
<feature type="transmembrane region" description="Helical" evidence="7">
    <location>
        <begin position="158"/>
        <end position="182"/>
    </location>
</feature>
<dbReference type="PANTHER" id="PTHR43744">
    <property type="entry name" value="ABC TRANSPORTER PERMEASE PROTEIN MG189-RELATED-RELATED"/>
    <property type="match status" value="1"/>
</dbReference>
<dbReference type="PANTHER" id="PTHR43744:SF12">
    <property type="entry name" value="ABC TRANSPORTER PERMEASE PROTEIN MG189-RELATED"/>
    <property type="match status" value="1"/>
</dbReference>
<feature type="transmembrane region" description="Helical" evidence="7">
    <location>
        <begin position="217"/>
        <end position="239"/>
    </location>
</feature>
<evidence type="ECO:0000259" key="8">
    <source>
        <dbReference type="PROSITE" id="PS50928"/>
    </source>
</evidence>
<comment type="caution">
    <text evidence="9">The sequence shown here is derived from an EMBL/GenBank/DDBJ whole genome shotgun (WGS) entry which is preliminary data.</text>
</comment>
<feature type="transmembrane region" description="Helical" evidence="7">
    <location>
        <begin position="29"/>
        <end position="50"/>
    </location>
</feature>
<dbReference type="CDD" id="cd06261">
    <property type="entry name" value="TM_PBP2"/>
    <property type="match status" value="1"/>
</dbReference>
<organism evidence="9 10">
    <name type="scientific">Alicyclobacillus fastidiosus</name>
    <dbReference type="NCBI Taxonomy" id="392011"/>
    <lineage>
        <taxon>Bacteria</taxon>
        <taxon>Bacillati</taxon>
        <taxon>Bacillota</taxon>
        <taxon>Bacilli</taxon>
        <taxon>Bacillales</taxon>
        <taxon>Alicyclobacillaceae</taxon>
        <taxon>Alicyclobacillus</taxon>
    </lineage>
</organism>
<keyword evidence="2 7" id="KW-0813">Transport</keyword>
<dbReference type="SUPFAM" id="SSF161098">
    <property type="entry name" value="MetI-like"/>
    <property type="match status" value="1"/>
</dbReference>
<reference evidence="9 10" key="1">
    <citation type="journal article" date="2024" name="Int. J. Mol. Sci.">
        <title>Exploration of Alicyclobacillus spp. Genome in Search of Antibiotic Resistance.</title>
        <authorList>
            <person name="Bucka-Kolendo J."/>
            <person name="Kiousi D.E."/>
            <person name="Dekowska A."/>
            <person name="Mikolajczuk-Szczyrba A."/>
            <person name="Karadedos D.M."/>
            <person name="Michael P."/>
            <person name="Galanis A."/>
            <person name="Sokolowska B."/>
        </authorList>
    </citation>
    <scope>NUCLEOTIDE SEQUENCE [LARGE SCALE GENOMIC DNA]</scope>
    <source>
        <strain evidence="9 10">KKP 3000</strain>
    </source>
</reference>
<dbReference type="Pfam" id="PF00528">
    <property type="entry name" value="BPD_transp_1"/>
    <property type="match status" value="1"/>
</dbReference>
<dbReference type="EMBL" id="JBDXSU010000033">
    <property type="protein sequence ID" value="MFB5192988.1"/>
    <property type="molecule type" value="Genomic_DNA"/>
</dbReference>
<evidence type="ECO:0000256" key="1">
    <source>
        <dbReference type="ARBA" id="ARBA00004651"/>
    </source>
</evidence>
<evidence type="ECO:0000256" key="6">
    <source>
        <dbReference type="ARBA" id="ARBA00023136"/>
    </source>
</evidence>
<accession>A0ABV5AL79</accession>
<evidence type="ECO:0000256" key="5">
    <source>
        <dbReference type="ARBA" id="ARBA00022989"/>
    </source>
</evidence>
<feature type="transmembrane region" description="Helical" evidence="7">
    <location>
        <begin position="97"/>
        <end position="119"/>
    </location>
</feature>
<name>A0ABV5AL79_9BACL</name>
<dbReference type="Gene3D" id="1.10.3720.10">
    <property type="entry name" value="MetI-like"/>
    <property type="match status" value="1"/>
</dbReference>
<feature type="transmembrane region" description="Helical" evidence="7">
    <location>
        <begin position="131"/>
        <end position="152"/>
    </location>
</feature>
<protein>
    <submittedName>
        <fullName evidence="9">Carbohydrate ABC transporter permease</fullName>
    </submittedName>
</protein>
<keyword evidence="4 7" id="KW-0812">Transmembrane</keyword>
<comment type="similarity">
    <text evidence="7">Belongs to the binding-protein-dependent transport system permease family.</text>
</comment>
<keyword evidence="3" id="KW-1003">Cell membrane</keyword>
<dbReference type="PROSITE" id="PS50928">
    <property type="entry name" value="ABC_TM1"/>
    <property type="match status" value="1"/>
</dbReference>
<keyword evidence="5 7" id="KW-1133">Transmembrane helix</keyword>
<keyword evidence="6 7" id="KW-0472">Membrane</keyword>
<evidence type="ECO:0000256" key="4">
    <source>
        <dbReference type="ARBA" id="ARBA00022692"/>
    </source>
</evidence>
<gene>
    <name evidence="9" type="ORF">KKP3000_002583</name>
</gene>